<evidence type="ECO:0000313" key="3">
    <source>
        <dbReference type="Proteomes" id="UP000077266"/>
    </source>
</evidence>
<dbReference type="Proteomes" id="UP000077266">
    <property type="component" value="Unassembled WGS sequence"/>
</dbReference>
<feature type="region of interest" description="Disordered" evidence="1">
    <location>
        <begin position="30"/>
        <end position="57"/>
    </location>
</feature>
<organism evidence="2 3">
    <name type="scientific">Exidia glandulosa HHB12029</name>
    <dbReference type="NCBI Taxonomy" id="1314781"/>
    <lineage>
        <taxon>Eukaryota</taxon>
        <taxon>Fungi</taxon>
        <taxon>Dikarya</taxon>
        <taxon>Basidiomycota</taxon>
        <taxon>Agaricomycotina</taxon>
        <taxon>Agaricomycetes</taxon>
        <taxon>Auriculariales</taxon>
        <taxon>Exidiaceae</taxon>
        <taxon>Exidia</taxon>
    </lineage>
</organism>
<dbReference type="AlphaFoldDB" id="A0A165IWH9"/>
<evidence type="ECO:0000256" key="1">
    <source>
        <dbReference type="SAM" id="MobiDB-lite"/>
    </source>
</evidence>
<protein>
    <submittedName>
        <fullName evidence="2">Uncharacterized protein</fullName>
    </submittedName>
</protein>
<sequence>MHEGRTDGGCVGYGTRLEYMMHELGIARIKQQGKTGESPKEKNARVSGGLSSRNNGVRARLLKQDESEWLAVPSRAREESVEMALERAALDTIILQHQPSFPPSVQFRAQLVERAADGHTHIEHLARSAKGDGDGDGHGRGGCGPACSRCRGAMGRAVVMVRRDRRHLAQRRATVRCARGFGEHCGV</sequence>
<dbReference type="InParanoid" id="A0A165IWH9"/>
<name>A0A165IWH9_EXIGL</name>
<keyword evidence="3" id="KW-1185">Reference proteome</keyword>
<gene>
    <name evidence="2" type="ORF">EXIGLDRAFT_529092</name>
</gene>
<evidence type="ECO:0000313" key="2">
    <source>
        <dbReference type="EMBL" id="KZV93974.1"/>
    </source>
</evidence>
<accession>A0A165IWH9</accession>
<proteinExistence type="predicted"/>
<reference evidence="2 3" key="1">
    <citation type="journal article" date="2016" name="Mol. Biol. Evol.">
        <title>Comparative Genomics of Early-Diverging Mushroom-Forming Fungi Provides Insights into the Origins of Lignocellulose Decay Capabilities.</title>
        <authorList>
            <person name="Nagy L.G."/>
            <person name="Riley R."/>
            <person name="Tritt A."/>
            <person name="Adam C."/>
            <person name="Daum C."/>
            <person name="Floudas D."/>
            <person name="Sun H."/>
            <person name="Yadav J.S."/>
            <person name="Pangilinan J."/>
            <person name="Larsson K.H."/>
            <person name="Matsuura K."/>
            <person name="Barry K."/>
            <person name="Labutti K."/>
            <person name="Kuo R."/>
            <person name="Ohm R.A."/>
            <person name="Bhattacharya S.S."/>
            <person name="Shirouzu T."/>
            <person name="Yoshinaga Y."/>
            <person name="Martin F.M."/>
            <person name="Grigoriev I.V."/>
            <person name="Hibbett D.S."/>
        </authorList>
    </citation>
    <scope>NUCLEOTIDE SEQUENCE [LARGE SCALE GENOMIC DNA]</scope>
    <source>
        <strain evidence="2 3">HHB12029</strain>
    </source>
</reference>
<dbReference type="EMBL" id="KV425980">
    <property type="protein sequence ID" value="KZV93974.1"/>
    <property type="molecule type" value="Genomic_DNA"/>
</dbReference>